<comment type="similarity">
    <text evidence="1">Belongs to the sulfatase family.</text>
</comment>
<dbReference type="GO" id="GO:0046872">
    <property type="term" value="F:metal ion binding"/>
    <property type="evidence" value="ECO:0007669"/>
    <property type="project" value="UniProtKB-KW"/>
</dbReference>
<evidence type="ECO:0000256" key="1">
    <source>
        <dbReference type="ARBA" id="ARBA00008779"/>
    </source>
</evidence>
<proteinExistence type="inferred from homology"/>
<keyword evidence="3 6" id="KW-0378">Hydrolase</keyword>
<dbReference type="RefSeq" id="WP_038529779.1">
    <property type="nucleotide sequence ID" value="NZ_HG315671.1"/>
</dbReference>
<dbReference type="InterPro" id="IPR000917">
    <property type="entry name" value="Sulfatase_N"/>
</dbReference>
<dbReference type="PANTHER" id="PTHR42693">
    <property type="entry name" value="ARYLSULFATASE FAMILY MEMBER"/>
    <property type="match status" value="1"/>
</dbReference>
<sequence>MIGSNFYVVRLSIILLLSAVWGLNAQTTLNKPNIVFIVCDDLGYGDVQSLAPKTSKIKTPHIDTLTEQGMVFTDAHSGSSVCTPTRYGIMTGRYSWRTALQKGVVQGYAPNLIKEHRPTIADFLRSQGYHTALIGKWHLNFQYLDSVSKTPLVKQSKTYLPPIGSLIPDGPTARGFDYYHGFHHARDMKVVIENDKVILHDDVINMLPRLTTHSVDYIKKQAQNTDGNPFFLYVPLGSPHAPIVPSKAWQGKSGLGDYADFVMQTDATVGAITQALDESGLSENTLMIFTSDNGASKVANIPALEAQGHYVSAGYRGSKSDLWDGGHRVPFIVKWPGRVDAGSISDQLICLTDIFATFSEITQVALPSESSEDSVSFLPALYGEDIISSRAGVIHHSISGHFAYRLGKWKLLLARGSGGWTSPNEKESIYMPIAQLYNLEIDPAEIHNVYETRPEIAEKLLKQLELDIKTGRSTTGVFSENDIDDIILWKTETDLKSEH</sequence>
<evidence type="ECO:0000259" key="5">
    <source>
        <dbReference type="Pfam" id="PF00884"/>
    </source>
</evidence>
<dbReference type="HOGENOM" id="CLU_006332_10_3_10"/>
<accession>T2KLB9</accession>
<dbReference type="Pfam" id="PF00884">
    <property type="entry name" value="Sulfatase"/>
    <property type="match status" value="1"/>
</dbReference>
<dbReference type="EC" id="3.1.6.1" evidence="6"/>
<dbReference type="InterPro" id="IPR050738">
    <property type="entry name" value="Sulfatase"/>
</dbReference>
<protein>
    <submittedName>
        <fullName evidence="6">Arylsulfatase</fullName>
        <ecNumber evidence="6">3.1.6.1</ecNumber>
    </submittedName>
</protein>
<dbReference type="Gene3D" id="3.30.1120.10">
    <property type="match status" value="1"/>
</dbReference>
<dbReference type="SUPFAM" id="SSF53649">
    <property type="entry name" value="Alkaline phosphatase-like"/>
    <property type="match status" value="1"/>
</dbReference>
<dbReference type="PATRIC" id="fig|1347342.6.peg.1832"/>
<dbReference type="CDD" id="cd16143">
    <property type="entry name" value="ARS_like"/>
    <property type="match status" value="1"/>
</dbReference>
<reference evidence="6 7" key="1">
    <citation type="journal article" date="2013" name="Appl. Environ. Microbiol.">
        <title>The genome of the alga-associated marine flavobacterium Formosa agariphila KMM 3901T reveals a broad potential for degradation of algal polysaccharides.</title>
        <authorList>
            <person name="Mann A.J."/>
            <person name="Hahnke R.L."/>
            <person name="Huang S."/>
            <person name="Werner J."/>
            <person name="Xing P."/>
            <person name="Barbeyron T."/>
            <person name="Huettel B."/>
            <person name="Stueber K."/>
            <person name="Reinhardt R."/>
            <person name="Harder J."/>
            <person name="Gloeckner F.O."/>
            <person name="Amann R.I."/>
            <person name="Teeling H."/>
        </authorList>
    </citation>
    <scope>NUCLEOTIDE SEQUENCE [LARGE SCALE GENOMIC DNA]</scope>
    <source>
        <strain evidence="7">DSM 15362 / KCTC 12365 / LMG 23005 / KMM 3901</strain>
    </source>
</reference>
<dbReference type="EMBL" id="HG315671">
    <property type="protein sequence ID" value="CDF79540.1"/>
    <property type="molecule type" value="Genomic_DNA"/>
</dbReference>
<dbReference type="eggNOG" id="COG3119">
    <property type="taxonomic scope" value="Bacteria"/>
</dbReference>
<keyword evidence="7" id="KW-1185">Reference proteome</keyword>
<dbReference type="Gene3D" id="3.40.720.10">
    <property type="entry name" value="Alkaline Phosphatase, subunit A"/>
    <property type="match status" value="1"/>
</dbReference>
<organism evidence="6 7">
    <name type="scientific">Formosa agariphila (strain DSM 15362 / KCTC 12365 / LMG 23005 / KMM 3901 / M-2Alg 35-1)</name>
    <dbReference type="NCBI Taxonomy" id="1347342"/>
    <lineage>
        <taxon>Bacteria</taxon>
        <taxon>Pseudomonadati</taxon>
        <taxon>Bacteroidota</taxon>
        <taxon>Flavobacteriia</taxon>
        <taxon>Flavobacteriales</taxon>
        <taxon>Flavobacteriaceae</taxon>
        <taxon>Formosa</taxon>
    </lineage>
</organism>
<dbReference type="Proteomes" id="UP000016160">
    <property type="component" value="Chromosome"/>
</dbReference>
<dbReference type="PROSITE" id="PS00523">
    <property type="entry name" value="SULFATASE_1"/>
    <property type="match status" value="1"/>
</dbReference>
<dbReference type="OrthoDB" id="9765065at2"/>
<evidence type="ECO:0000256" key="2">
    <source>
        <dbReference type="ARBA" id="ARBA00022723"/>
    </source>
</evidence>
<evidence type="ECO:0000313" key="6">
    <source>
        <dbReference type="EMBL" id="CDF79540.1"/>
    </source>
</evidence>
<evidence type="ECO:0000256" key="4">
    <source>
        <dbReference type="ARBA" id="ARBA00022837"/>
    </source>
</evidence>
<dbReference type="InterPro" id="IPR017850">
    <property type="entry name" value="Alkaline_phosphatase_core_sf"/>
</dbReference>
<keyword evidence="4" id="KW-0106">Calcium</keyword>
<dbReference type="InterPro" id="IPR024607">
    <property type="entry name" value="Sulfatase_CS"/>
</dbReference>
<dbReference type="PANTHER" id="PTHR42693:SF53">
    <property type="entry name" value="ENDO-4-O-SULFATASE"/>
    <property type="match status" value="1"/>
</dbReference>
<evidence type="ECO:0000313" key="7">
    <source>
        <dbReference type="Proteomes" id="UP000016160"/>
    </source>
</evidence>
<keyword evidence="2" id="KW-0479">Metal-binding</keyword>
<dbReference type="AlphaFoldDB" id="T2KLB9"/>
<dbReference type="GO" id="GO:0004065">
    <property type="term" value="F:arylsulfatase activity"/>
    <property type="evidence" value="ECO:0007669"/>
    <property type="project" value="UniProtKB-EC"/>
</dbReference>
<dbReference type="STRING" id="1347342.BN863_18280"/>
<name>T2KLB9_FORAG</name>
<feature type="domain" description="Sulfatase N-terminal" evidence="5">
    <location>
        <begin position="32"/>
        <end position="363"/>
    </location>
</feature>
<evidence type="ECO:0000256" key="3">
    <source>
        <dbReference type="ARBA" id="ARBA00022801"/>
    </source>
</evidence>
<gene>
    <name evidence="6" type="ORF">BN863_18280</name>
</gene>
<dbReference type="PROSITE" id="PS00149">
    <property type="entry name" value="SULFATASE_2"/>
    <property type="match status" value="1"/>
</dbReference>